<evidence type="ECO:0000256" key="1">
    <source>
        <dbReference type="SAM" id="Phobius"/>
    </source>
</evidence>
<dbReference type="Proteomes" id="UP001595907">
    <property type="component" value="Unassembled WGS sequence"/>
</dbReference>
<accession>A0ABV8QWD0</accession>
<feature type="transmembrane region" description="Helical" evidence="1">
    <location>
        <begin position="78"/>
        <end position="104"/>
    </location>
</feature>
<feature type="transmembrane region" description="Helical" evidence="1">
    <location>
        <begin position="124"/>
        <end position="142"/>
    </location>
</feature>
<feature type="transmembrane region" description="Helical" evidence="1">
    <location>
        <begin position="170"/>
        <end position="189"/>
    </location>
</feature>
<organism evidence="2 3">
    <name type="scientific">Ferruginibacter yonginensis</name>
    <dbReference type="NCBI Taxonomy" id="1310416"/>
    <lineage>
        <taxon>Bacteria</taxon>
        <taxon>Pseudomonadati</taxon>
        <taxon>Bacteroidota</taxon>
        <taxon>Chitinophagia</taxon>
        <taxon>Chitinophagales</taxon>
        <taxon>Chitinophagaceae</taxon>
        <taxon>Ferruginibacter</taxon>
    </lineage>
</organism>
<dbReference type="InterPro" id="IPR022270">
    <property type="entry name" value="Blh_diox"/>
</dbReference>
<dbReference type="RefSeq" id="WP_379709557.1">
    <property type="nucleotide sequence ID" value="NZ_JBHSCZ010000002.1"/>
</dbReference>
<evidence type="ECO:0000313" key="3">
    <source>
        <dbReference type="Proteomes" id="UP001595907"/>
    </source>
</evidence>
<protein>
    <submittedName>
        <fullName evidence="2">Brp/Blh family beta-carotene 15,15'-dioxygenase</fullName>
    </submittedName>
</protein>
<evidence type="ECO:0000313" key="2">
    <source>
        <dbReference type="EMBL" id="MFC4263249.1"/>
    </source>
</evidence>
<gene>
    <name evidence="2" type="ORF">ACFOWM_10195</name>
</gene>
<feature type="transmembrane region" description="Helical" evidence="1">
    <location>
        <begin position="255"/>
        <end position="276"/>
    </location>
</feature>
<reference evidence="3" key="1">
    <citation type="journal article" date="2019" name="Int. J. Syst. Evol. Microbiol.">
        <title>The Global Catalogue of Microorganisms (GCM) 10K type strain sequencing project: providing services to taxonomists for standard genome sequencing and annotation.</title>
        <authorList>
            <consortium name="The Broad Institute Genomics Platform"/>
            <consortium name="The Broad Institute Genome Sequencing Center for Infectious Disease"/>
            <person name="Wu L."/>
            <person name="Ma J."/>
        </authorList>
    </citation>
    <scope>NUCLEOTIDE SEQUENCE [LARGE SCALE GENOMIC DNA]</scope>
    <source>
        <strain evidence="3">CECT 8289</strain>
    </source>
</reference>
<keyword evidence="1" id="KW-0812">Transmembrane</keyword>
<sequence>MVLLKKNRVEFILLLVGCCLLFFQHSIAQISNETQMMILMALVCIVGVPHGALDFLVEEQTQMETKQVFYIKKFVAKYLFRLATFACIWVFPVIAFSLFMLISIFHFGETDMALLLKTKKHGAWLYATYGSFIFGLLLLVHLPQIKANLPATMNDMYQTAVFVFVEQFRYYILGLITIIFSATLVYFYINNNLIINGIQIIKFVLLIGILIMLPSLLAFTFYFALWHSILSIRNIFSYVTVHNNSTKLKAVVKKFILFSVAALVGMFGLYYALTMFMPDVNLLLALLLTLSVLTLPHLEVMHKMYVRLQKN</sequence>
<feature type="transmembrane region" description="Helical" evidence="1">
    <location>
        <begin position="38"/>
        <end position="57"/>
    </location>
</feature>
<proteinExistence type="predicted"/>
<dbReference type="NCBIfam" id="TIGR03753">
    <property type="entry name" value="blh_monoox"/>
    <property type="match status" value="1"/>
</dbReference>
<feature type="transmembrane region" description="Helical" evidence="1">
    <location>
        <begin position="201"/>
        <end position="225"/>
    </location>
</feature>
<keyword evidence="3" id="KW-1185">Reference proteome</keyword>
<name>A0ABV8QWD0_9BACT</name>
<keyword evidence="1" id="KW-1133">Transmembrane helix</keyword>
<feature type="transmembrane region" description="Helical" evidence="1">
    <location>
        <begin position="282"/>
        <end position="301"/>
    </location>
</feature>
<dbReference type="EMBL" id="JBHSCZ010000002">
    <property type="protein sequence ID" value="MFC4263249.1"/>
    <property type="molecule type" value="Genomic_DNA"/>
</dbReference>
<keyword evidence="1" id="KW-0472">Membrane</keyword>
<comment type="caution">
    <text evidence="2">The sequence shown here is derived from an EMBL/GenBank/DDBJ whole genome shotgun (WGS) entry which is preliminary data.</text>
</comment>
<dbReference type="Pfam" id="PF15461">
    <property type="entry name" value="BCD"/>
    <property type="match status" value="1"/>
</dbReference>